<reference evidence="1 2" key="1">
    <citation type="submission" date="2018-10" db="EMBL/GenBank/DDBJ databases">
        <title>Comamonadaceae CDC group NO-1 genome sequencing and assembly.</title>
        <authorList>
            <person name="Bernier A.-M."/>
            <person name="Bernard K."/>
        </authorList>
    </citation>
    <scope>NUCLEOTIDE SEQUENCE [LARGE SCALE GENOMIC DNA]</scope>
    <source>
        <strain evidence="1 2">NML180582</strain>
    </source>
</reference>
<dbReference type="InterPro" id="IPR019294">
    <property type="entry name" value="Translation_reg_Com"/>
</dbReference>
<name>A0A3M6RU81_9BURK</name>
<gene>
    <name evidence="1" type="ORF">EBQ34_01330</name>
</gene>
<organism evidence="1 2">
    <name type="scientific">Vandammella animalimorsus</name>
    <dbReference type="NCBI Taxonomy" id="2029117"/>
    <lineage>
        <taxon>Bacteria</taxon>
        <taxon>Pseudomonadati</taxon>
        <taxon>Pseudomonadota</taxon>
        <taxon>Betaproteobacteria</taxon>
        <taxon>Burkholderiales</taxon>
        <taxon>Comamonadaceae</taxon>
        <taxon>Vandammella</taxon>
    </lineage>
</organism>
<dbReference type="GO" id="GO:0003677">
    <property type="term" value="F:DNA binding"/>
    <property type="evidence" value="ECO:0007669"/>
    <property type="project" value="UniProtKB-KW"/>
</dbReference>
<evidence type="ECO:0000313" key="1">
    <source>
        <dbReference type="EMBL" id="RMX19073.1"/>
    </source>
</evidence>
<dbReference type="Pfam" id="PF10122">
    <property type="entry name" value="Zn_ribbon_Com"/>
    <property type="match status" value="1"/>
</dbReference>
<proteinExistence type="predicted"/>
<protein>
    <submittedName>
        <fullName evidence="1">Com family DNA-binding transcriptional regulator</fullName>
    </submittedName>
</protein>
<dbReference type="Proteomes" id="UP000275180">
    <property type="component" value="Unassembled WGS sequence"/>
</dbReference>
<dbReference type="AlphaFoldDB" id="A0A3M6RU81"/>
<keyword evidence="1" id="KW-0238">DNA-binding</keyword>
<dbReference type="OrthoDB" id="5460091at2"/>
<sequence>MHYHDHDIRCGQCRRKLGEGSYLHLAIKCPRCGTINQLRASTHPSHACERPTATRKDAYGDVKKSIHNS</sequence>
<dbReference type="EMBL" id="RDQJ01000001">
    <property type="protein sequence ID" value="RMX19073.1"/>
    <property type="molecule type" value="Genomic_DNA"/>
</dbReference>
<comment type="caution">
    <text evidence="1">The sequence shown here is derived from an EMBL/GenBank/DDBJ whole genome shotgun (WGS) entry which is preliminary data.</text>
</comment>
<evidence type="ECO:0000313" key="2">
    <source>
        <dbReference type="Proteomes" id="UP000275180"/>
    </source>
</evidence>
<accession>A0A3M6RU81</accession>
<dbReference type="RefSeq" id="WP_122243900.1">
    <property type="nucleotide sequence ID" value="NZ_RDQJ01000001.1"/>
</dbReference>